<evidence type="ECO:0000256" key="16">
    <source>
        <dbReference type="SAM" id="MobiDB-lite"/>
    </source>
</evidence>
<evidence type="ECO:0000256" key="12">
    <source>
        <dbReference type="ARBA" id="ARBA00033194"/>
    </source>
</evidence>
<keyword evidence="10 15" id="KW-0067">ATP-binding</keyword>
<evidence type="ECO:0000256" key="13">
    <source>
        <dbReference type="ARBA" id="ARBA00047899"/>
    </source>
</evidence>
<keyword evidence="17" id="KW-1133">Transmembrane helix</keyword>
<evidence type="ECO:0000256" key="9">
    <source>
        <dbReference type="ARBA" id="ARBA00022777"/>
    </source>
</evidence>
<comment type="subunit">
    <text evidence="2">Component of the EKC/KEOPS complex composed of at least BUD32, CGI121, GON7, KAE1 and PCC1; the whole complex dimerizes.</text>
</comment>
<comment type="catalytic activity">
    <reaction evidence="14">
        <text>L-seryl-[protein] + ATP = O-phospho-L-seryl-[protein] + ADP + H(+)</text>
        <dbReference type="Rhea" id="RHEA:17989"/>
        <dbReference type="Rhea" id="RHEA-COMP:9863"/>
        <dbReference type="Rhea" id="RHEA-COMP:11604"/>
        <dbReference type="ChEBI" id="CHEBI:15378"/>
        <dbReference type="ChEBI" id="CHEBI:29999"/>
        <dbReference type="ChEBI" id="CHEBI:30616"/>
        <dbReference type="ChEBI" id="CHEBI:83421"/>
        <dbReference type="ChEBI" id="CHEBI:456216"/>
        <dbReference type="EC" id="2.7.11.1"/>
    </reaction>
</comment>
<dbReference type="PANTHER" id="PTHR45646:SF11">
    <property type="entry name" value="SERINE_THREONINE-PROTEIN KINASE DOA"/>
    <property type="match status" value="1"/>
</dbReference>
<feature type="region of interest" description="Disordered" evidence="16">
    <location>
        <begin position="448"/>
        <end position="478"/>
    </location>
</feature>
<dbReference type="Proteomes" id="UP001446871">
    <property type="component" value="Unassembled WGS sequence"/>
</dbReference>
<comment type="catalytic activity">
    <reaction evidence="13">
        <text>L-threonyl-[protein] + ATP = O-phospho-L-threonyl-[protein] + ADP + H(+)</text>
        <dbReference type="Rhea" id="RHEA:46608"/>
        <dbReference type="Rhea" id="RHEA-COMP:11060"/>
        <dbReference type="Rhea" id="RHEA-COMP:11605"/>
        <dbReference type="ChEBI" id="CHEBI:15378"/>
        <dbReference type="ChEBI" id="CHEBI:30013"/>
        <dbReference type="ChEBI" id="CHEBI:30616"/>
        <dbReference type="ChEBI" id="CHEBI:61977"/>
        <dbReference type="ChEBI" id="CHEBI:456216"/>
        <dbReference type="EC" id="2.7.11.1"/>
    </reaction>
</comment>
<evidence type="ECO:0000259" key="18">
    <source>
        <dbReference type="PROSITE" id="PS50011"/>
    </source>
</evidence>
<evidence type="ECO:0000256" key="3">
    <source>
        <dbReference type="ARBA" id="ARBA00012513"/>
    </source>
</evidence>
<evidence type="ECO:0000256" key="11">
    <source>
        <dbReference type="ARBA" id="ARBA00030980"/>
    </source>
</evidence>
<dbReference type="EMBL" id="JAQQWM010000007">
    <property type="protein sequence ID" value="KAK8057199.1"/>
    <property type="molecule type" value="Genomic_DNA"/>
</dbReference>
<evidence type="ECO:0000313" key="19">
    <source>
        <dbReference type="EMBL" id="KAK8057199.1"/>
    </source>
</evidence>
<dbReference type="InterPro" id="IPR017441">
    <property type="entry name" value="Protein_kinase_ATP_BS"/>
</dbReference>
<evidence type="ECO:0000256" key="4">
    <source>
        <dbReference type="ARBA" id="ARBA00013948"/>
    </source>
</evidence>
<feature type="binding site" evidence="15">
    <location>
        <position position="101"/>
    </location>
    <ligand>
        <name>ATP</name>
        <dbReference type="ChEBI" id="CHEBI:30616"/>
    </ligand>
</feature>
<evidence type="ECO:0000313" key="20">
    <source>
        <dbReference type="Proteomes" id="UP001446871"/>
    </source>
</evidence>
<dbReference type="Pfam" id="PF00069">
    <property type="entry name" value="Pkinase"/>
    <property type="match status" value="2"/>
</dbReference>
<dbReference type="InterPro" id="IPR000719">
    <property type="entry name" value="Prot_kinase_dom"/>
</dbReference>
<protein>
    <recommendedName>
        <fullName evidence="5">EKC/KEOPS complex subunit BUD32</fullName>
        <ecNumber evidence="3">2.7.11.1</ecNumber>
    </recommendedName>
    <alternativeName>
        <fullName evidence="11 12">Atypical Serine/threonine protein kinase BUD32</fullName>
    </alternativeName>
    <alternativeName>
        <fullName evidence="4">EKC/KEOPS complex subunit bud32</fullName>
    </alternativeName>
</protein>
<organism evidence="19 20">
    <name type="scientific">Apiospora saccharicola</name>
    <dbReference type="NCBI Taxonomy" id="335842"/>
    <lineage>
        <taxon>Eukaryota</taxon>
        <taxon>Fungi</taxon>
        <taxon>Dikarya</taxon>
        <taxon>Ascomycota</taxon>
        <taxon>Pezizomycotina</taxon>
        <taxon>Sordariomycetes</taxon>
        <taxon>Xylariomycetidae</taxon>
        <taxon>Amphisphaeriales</taxon>
        <taxon>Apiosporaceae</taxon>
        <taxon>Apiospora</taxon>
    </lineage>
</organism>
<evidence type="ECO:0000256" key="15">
    <source>
        <dbReference type="PROSITE-ProRule" id="PRU10141"/>
    </source>
</evidence>
<keyword evidence="9 19" id="KW-0418">Kinase</keyword>
<keyword evidence="7" id="KW-0808">Transferase</keyword>
<dbReference type="PROSITE" id="PS00107">
    <property type="entry name" value="PROTEIN_KINASE_ATP"/>
    <property type="match status" value="1"/>
</dbReference>
<evidence type="ECO:0000256" key="2">
    <source>
        <dbReference type="ARBA" id="ARBA00011534"/>
    </source>
</evidence>
<keyword evidence="6" id="KW-0723">Serine/threonine-protein kinase</keyword>
<dbReference type="PANTHER" id="PTHR45646">
    <property type="entry name" value="SERINE/THREONINE-PROTEIN KINASE DOA-RELATED"/>
    <property type="match status" value="1"/>
</dbReference>
<dbReference type="PROSITE" id="PS00109">
    <property type="entry name" value="PROTEIN_KINASE_TYR"/>
    <property type="match status" value="1"/>
</dbReference>
<gene>
    <name evidence="19" type="ORF">PG996_011136</name>
</gene>
<keyword evidence="20" id="KW-1185">Reference proteome</keyword>
<dbReference type="InterPro" id="IPR011009">
    <property type="entry name" value="Kinase-like_dom_sf"/>
</dbReference>
<evidence type="ECO:0000256" key="1">
    <source>
        <dbReference type="ARBA" id="ARBA00003747"/>
    </source>
</evidence>
<feature type="domain" description="Protein kinase" evidence="18">
    <location>
        <begin position="72"/>
        <end position="438"/>
    </location>
</feature>
<proteinExistence type="predicted"/>
<evidence type="ECO:0000256" key="8">
    <source>
        <dbReference type="ARBA" id="ARBA00022741"/>
    </source>
</evidence>
<dbReference type="InterPro" id="IPR008266">
    <property type="entry name" value="Tyr_kinase_AS"/>
</dbReference>
<evidence type="ECO:0000256" key="5">
    <source>
        <dbReference type="ARBA" id="ARBA00019973"/>
    </source>
</evidence>
<evidence type="ECO:0000256" key="7">
    <source>
        <dbReference type="ARBA" id="ARBA00022679"/>
    </source>
</evidence>
<sequence>MAEPQNTPVPEGVPTVKNFSDISYPRYYKGRDNWDLYHTENGLENPEYYQPGGFCPIDLSFPSSPSFINERFEVIYKLGYGGFGTVWLCYEEAVKKWRAVKVGASEEMEEHRGEPLVESMMKQHSVGLAEALENNIVLPLETFWIESINGRHLCTVLPLLGPRLSDWLDAFEPDDPEQAQRIATQMVEGMDFLHRHGICHGDFRPQNILMQLKDDSLDEIGIDEMCELLEAPRMVDILLRRNGSPCPHAPKQSYTGVRWGLKGLQRFVSDKIAIVDFGQAYPTTNPNPGDMGIPGDYAAPEIVLGGPKGTGTDIWALARTIMDFRTRTMFSFSGDTSRNVREMELVAGPCQPPFRAEVQKRVSVEDENSKGYCLYDDSYVRKDGRFDNPLDEYLGTEHVNFLLSRDEALSISDLLRNLFRWQPEERWHADKILSHRWFAEHHQPAQLLNPNRDLRGKPETQPSPGEERIENDTSGNQAVQEGETALSEEIGINVQPTKPWRKAAWLYLGVLTMAFYLSGVIAMVSFFLAHMLANQPGFYANRPGRGISSNGATGQLSPVIQHAVITFTLQA</sequence>
<dbReference type="InterPro" id="IPR051175">
    <property type="entry name" value="CLK_kinases"/>
</dbReference>
<evidence type="ECO:0000256" key="6">
    <source>
        <dbReference type="ARBA" id="ARBA00022527"/>
    </source>
</evidence>
<feature type="transmembrane region" description="Helical" evidence="17">
    <location>
        <begin position="504"/>
        <end position="529"/>
    </location>
</feature>
<comment type="function">
    <text evidence="1">Component of the EKC/KEOPS complex that is required for the formation of a threonylcarbamoyl group on adenosine at position 37 (t(6)A37) in tRNAs that read codons beginning with adenine. The complex is probably involved in the transfer of the threonylcarbamoyl moiety of threonylcarbamoyl-AMP (TC-AMP) to the N6 group of A37. BUD32 has ATPase activity in the context of the EKC/KEOPS complex and likely plays a supporting role to the catalytic subunit KAE1. The EKC/KEOPS complex also promotes both telomere uncapping and telomere elongation. The complex is required for efficient recruitment of transcriptional coactivators.</text>
</comment>
<dbReference type="SUPFAM" id="SSF56112">
    <property type="entry name" value="Protein kinase-like (PK-like)"/>
    <property type="match status" value="1"/>
</dbReference>
<evidence type="ECO:0000256" key="17">
    <source>
        <dbReference type="SAM" id="Phobius"/>
    </source>
</evidence>
<dbReference type="SMART" id="SM00220">
    <property type="entry name" value="S_TKc"/>
    <property type="match status" value="1"/>
</dbReference>
<accession>A0ABR1UH53</accession>
<name>A0ABR1UH53_9PEZI</name>
<keyword evidence="17" id="KW-0812">Transmembrane</keyword>
<evidence type="ECO:0000256" key="14">
    <source>
        <dbReference type="ARBA" id="ARBA00048679"/>
    </source>
</evidence>
<evidence type="ECO:0000256" key="10">
    <source>
        <dbReference type="ARBA" id="ARBA00022840"/>
    </source>
</evidence>
<dbReference type="EC" id="2.7.11.1" evidence="3"/>
<dbReference type="Gene3D" id="1.10.510.10">
    <property type="entry name" value="Transferase(Phosphotransferase) domain 1"/>
    <property type="match status" value="1"/>
</dbReference>
<dbReference type="Gene3D" id="3.30.200.20">
    <property type="entry name" value="Phosphorylase Kinase, domain 1"/>
    <property type="match status" value="1"/>
</dbReference>
<reference evidence="19 20" key="1">
    <citation type="submission" date="2023-01" db="EMBL/GenBank/DDBJ databases">
        <title>Analysis of 21 Apiospora genomes using comparative genomics revels a genus with tremendous synthesis potential of carbohydrate active enzymes and secondary metabolites.</title>
        <authorList>
            <person name="Sorensen T."/>
        </authorList>
    </citation>
    <scope>NUCLEOTIDE SEQUENCE [LARGE SCALE GENOMIC DNA]</scope>
    <source>
        <strain evidence="19 20">CBS 83171</strain>
    </source>
</reference>
<dbReference type="GO" id="GO:0016301">
    <property type="term" value="F:kinase activity"/>
    <property type="evidence" value="ECO:0007669"/>
    <property type="project" value="UniProtKB-KW"/>
</dbReference>
<dbReference type="PROSITE" id="PS50011">
    <property type="entry name" value="PROTEIN_KINASE_DOM"/>
    <property type="match status" value="1"/>
</dbReference>
<comment type="caution">
    <text evidence="19">The sequence shown here is derived from an EMBL/GenBank/DDBJ whole genome shotgun (WGS) entry which is preliminary data.</text>
</comment>
<keyword evidence="8 15" id="KW-0547">Nucleotide-binding</keyword>
<keyword evidence="17" id="KW-0472">Membrane</keyword>